<keyword evidence="7" id="KW-0677">Repeat</keyword>
<dbReference type="InterPro" id="IPR013210">
    <property type="entry name" value="LRR_N_plant-typ"/>
</dbReference>
<evidence type="ECO:0000259" key="13">
    <source>
        <dbReference type="Pfam" id="PF08263"/>
    </source>
</evidence>
<keyword evidence="8" id="KW-1133">Transmembrane helix</keyword>
<dbReference type="SUPFAM" id="SSF52058">
    <property type="entry name" value="L domain-like"/>
    <property type="match status" value="2"/>
</dbReference>
<evidence type="ECO:0000256" key="3">
    <source>
        <dbReference type="ARBA" id="ARBA00022475"/>
    </source>
</evidence>
<keyword evidence="3" id="KW-1003">Cell membrane</keyword>
<dbReference type="SMART" id="SM00369">
    <property type="entry name" value="LRR_TYP"/>
    <property type="match status" value="5"/>
</dbReference>
<dbReference type="Pfam" id="PF00560">
    <property type="entry name" value="LRR_1"/>
    <property type="match status" value="9"/>
</dbReference>
<feature type="chain" id="PRO_5019765716" description="Leucine-rich repeat-containing N-terminal plant-type domain-containing protein" evidence="12">
    <location>
        <begin position="22"/>
        <end position="533"/>
    </location>
</feature>
<dbReference type="Gene3D" id="3.80.10.10">
    <property type="entry name" value="Ribonuclease Inhibitor"/>
    <property type="match status" value="3"/>
</dbReference>
<dbReference type="InterPro" id="IPR022357">
    <property type="entry name" value="MIP_CS"/>
</dbReference>
<evidence type="ECO:0000256" key="10">
    <source>
        <dbReference type="ARBA" id="ARBA00023170"/>
    </source>
</evidence>
<dbReference type="EMBL" id="RDQH01000327">
    <property type="protein sequence ID" value="RXI08103.1"/>
    <property type="molecule type" value="Genomic_DNA"/>
</dbReference>
<accession>A0A498KSU0</accession>
<keyword evidence="5" id="KW-0812">Transmembrane</keyword>
<dbReference type="STRING" id="3750.A0A498KSU0"/>
<evidence type="ECO:0000256" key="5">
    <source>
        <dbReference type="ARBA" id="ARBA00022692"/>
    </source>
</evidence>
<feature type="signal peptide" evidence="12">
    <location>
        <begin position="1"/>
        <end position="21"/>
    </location>
</feature>
<dbReference type="Proteomes" id="UP000290289">
    <property type="component" value="Chromosome 1"/>
</dbReference>
<evidence type="ECO:0000256" key="2">
    <source>
        <dbReference type="ARBA" id="ARBA00009592"/>
    </source>
</evidence>
<keyword evidence="10" id="KW-0675">Receptor</keyword>
<dbReference type="PANTHER" id="PTHR48063">
    <property type="entry name" value="LRR RECEPTOR-LIKE KINASE"/>
    <property type="match status" value="1"/>
</dbReference>
<dbReference type="InterPro" id="IPR001611">
    <property type="entry name" value="Leu-rich_rpt"/>
</dbReference>
<evidence type="ECO:0000256" key="4">
    <source>
        <dbReference type="ARBA" id="ARBA00022614"/>
    </source>
</evidence>
<proteinExistence type="inferred from homology"/>
<evidence type="ECO:0000256" key="7">
    <source>
        <dbReference type="ARBA" id="ARBA00022737"/>
    </source>
</evidence>
<dbReference type="InterPro" id="IPR032675">
    <property type="entry name" value="LRR_dom_sf"/>
</dbReference>
<keyword evidence="4" id="KW-0433">Leucine-rich repeat</keyword>
<evidence type="ECO:0000256" key="12">
    <source>
        <dbReference type="SAM" id="SignalP"/>
    </source>
</evidence>
<keyword evidence="6 12" id="KW-0732">Signal</keyword>
<evidence type="ECO:0000256" key="8">
    <source>
        <dbReference type="ARBA" id="ARBA00022989"/>
    </source>
</evidence>
<evidence type="ECO:0000256" key="6">
    <source>
        <dbReference type="ARBA" id="ARBA00022729"/>
    </source>
</evidence>
<evidence type="ECO:0000256" key="9">
    <source>
        <dbReference type="ARBA" id="ARBA00023136"/>
    </source>
</evidence>
<comment type="similarity">
    <text evidence="2">Belongs to the RLP family.</text>
</comment>
<evidence type="ECO:0000313" key="15">
    <source>
        <dbReference type="Proteomes" id="UP000290289"/>
    </source>
</evidence>
<evidence type="ECO:0000313" key="14">
    <source>
        <dbReference type="EMBL" id="RXI08103.1"/>
    </source>
</evidence>
<organism evidence="14 15">
    <name type="scientific">Malus domestica</name>
    <name type="common">Apple</name>
    <name type="synonym">Pyrus malus</name>
    <dbReference type="NCBI Taxonomy" id="3750"/>
    <lineage>
        <taxon>Eukaryota</taxon>
        <taxon>Viridiplantae</taxon>
        <taxon>Streptophyta</taxon>
        <taxon>Embryophyta</taxon>
        <taxon>Tracheophyta</taxon>
        <taxon>Spermatophyta</taxon>
        <taxon>Magnoliopsida</taxon>
        <taxon>eudicotyledons</taxon>
        <taxon>Gunneridae</taxon>
        <taxon>Pentapetalae</taxon>
        <taxon>rosids</taxon>
        <taxon>fabids</taxon>
        <taxon>Rosales</taxon>
        <taxon>Rosaceae</taxon>
        <taxon>Amygdaloideae</taxon>
        <taxon>Maleae</taxon>
        <taxon>Malus</taxon>
    </lineage>
</organism>
<protein>
    <recommendedName>
        <fullName evidence="13">Leucine-rich repeat-containing N-terminal plant-type domain-containing protein</fullName>
    </recommendedName>
</protein>
<dbReference type="FunFam" id="3.80.10.10:FF:000383">
    <property type="entry name" value="Leucine-rich repeat receptor protein kinase EMS1"/>
    <property type="match status" value="1"/>
</dbReference>
<keyword evidence="11" id="KW-0325">Glycoprotein</keyword>
<dbReference type="InterPro" id="IPR003591">
    <property type="entry name" value="Leu-rich_rpt_typical-subtyp"/>
</dbReference>
<dbReference type="AlphaFoldDB" id="A0A498KSU0"/>
<sequence length="533" mass="59550">MHFYALIAVLISLQHFNPSLSLGFDNKVSSGVALGHDDASGAAVRCIEREREALLAFKQGLVDEYNQLTSWGSPDCCTWEGVFCSNQTKGDHVIKLDLLVYDLQDKTISPKLIELQHLKYLSLYGIDFNGSQIPDFIGSLSNLRYLDLSDASFGGRIPSQLGNLSHFLQLNLAYNHFATNVVQNLNSWLPRLSSLTHLDLSYNNLNNTYDWLETINKLPKLRDFSLRDCSLHSPPMPSTLFTTNSSIYLAHGDFSLDRLTSSIFVWLSTYSTSLVYLDLIGNNLTGPIPGVIGNLTSLSYLDLSFNQIEGWNPHSFASNNLYGQLPDFLTYLDNMVMLDLSYNALSGKIPATIGSLFRMETLKLRSNRFVGELPSSLKNCTGLRVIDLGNNTLSGPIPKWLGVSFQDLVILMLSSNQFNGSMPSQLCRLSRIQILDFSMNNISGGIPKCFNNLTTLAQKGNPNMKITHYYEAPEISDEYEDDAAFIWKGSMQVYRNTLGLMKRIDFSSNRLIGEIPKEISHLVGLVSLNLSRN</sequence>
<feature type="domain" description="Leucine-rich repeat-containing N-terminal plant-type" evidence="13">
    <location>
        <begin position="49"/>
        <end position="85"/>
    </location>
</feature>
<keyword evidence="9" id="KW-0472">Membrane</keyword>
<gene>
    <name evidence="14" type="ORF">DVH24_014669</name>
</gene>
<dbReference type="PROSITE" id="PS00221">
    <property type="entry name" value="MIP"/>
    <property type="match status" value="1"/>
</dbReference>
<comment type="caution">
    <text evidence="14">The sequence shown here is derived from an EMBL/GenBank/DDBJ whole genome shotgun (WGS) entry which is preliminary data.</text>
</comment>
<comment type="subcellular location">
    <subcellularLocation>
        <location evidence="1">Cell membrane</location>
        <topology evidence="1">Single-pass type I membrane protein</topology>
    </subcellularLocation>
</comment>
<keyword evidence="15" id="KW-1185">Reference proteome</keyword>
<dbReference type="PANTHER" id="PTHR48063:SF101">
    <property type="entry name" value="LRR RECEPTOR-LIKE SERINE_THREONINE-PROTEIN KINASE FLS2"/>
    <property type="match status" value="1"/>
</dbReference>
<dbReference type="PRINTS" id="PR00019">
    <property type="entry name" value="LEURICHRPT"/>
</dbReference>
<evidence type="ECO:0000256" key="1">
    <source>
        <dbReference type="ARBA" id="ARBA00004251"/>
    </source>
</evidence>
<dbReference type="GO" id="GO:0005886">
    <property type="term" value="C:plasma membrane"/>
    <property type="evidence" value="ECO:0007669"/>
    <property type="project" value="UniProtKB-SubCell"/>
</dbReference>
<dbReference type="Pfam" id="PF08263">
    <property type="entry name" value="LRRNT_2"/>
    <property type="match status" value="1"/>
</dbReference>
<reference evidence="14 15" key="1">
    <citation type="submission" date="2018-10" db="EMBL/GenBank/DDBJ databases">
        <title>A high-quality apple genome assembly.</title>
        <authorList>
            <person name="Hu J."/>
        </authorList>
    </citation>
    <scope>NUCLEOTIDE SEQUENCE [LARGE SCALE GENOMIC DNA]</scope>
    <source>
        <strain evidence="15">cv. HFTH1</strain>
        <tissue evidence="14">Young leaf</tissue>
    </source>
</reference>
<dbReference type="InterPro" id="IPR046956">
    <property type="entry name" value="RLP23-like"/>
</dbReference>
<name>A0A498KSU0_MALDO</name>
<evidence type="ECO:0000256" key="11">
    <source>
        <dbReference type="ARBA" id="ARBA00023180"/>
    </source>
</evidence>